<keyword evidence="2" id="KW-0175">Coiled coil</keyword>
<evidence type="ECO:0008006" key="6">
    <source>
        <dbReference type="Google" id="ProtNLM"/>
    </source>
</evidence>
<evidence type="ECO:0000256" key="2">
    <source>
        <dbReference type="SAM" id="Coils"/>
    </source>
</evidence>
<reference evidence="4 5" key="1">
    <citation type="journal article" date="2009" name="Science">
        <title>Green evolution and dynamic adaptations revealed by genomes of the marine picoeukaryotes Micromonas.</title>
        <authorList>
            <person name="Worden A.Z."/>
            <person name="Lee J.H."/>
            <person name="Mock T."/>
            <person name="Rouze P."/>
            <person name="Simmons M.P."/>
            <person name="Aerts A.L."/>
            <person name="Allen A.E."/>
            <person name="Cuvelier M.L."/>
            <person name="Derelle E."/>
            <person name="Everett M.V."/>
            <person name="Foulon E."/>
            <person name="Grimwood J."/>
            <person name="Gundlach H."/>
            <person name="Henrissat B."/>
            <person name="Napoli C."/>
            <person name="McDonald S.M."/>
            <person name="Parker M.S."/>
            <person name="Rombauts S."/>
            <person name="Salamov A."/>
            <person name="Von Dassow P."/>
            <person name="Badger J.H."/>
            <person name="Coutinho P.M."/>
            <person name="Demir E."/>
            <person name="Dubchak I."/>
            <person name="Gentemann C."/>
            <person name="Eikrem W."/>
            <person name="Gready J.E."/>
            <person name="John U."/>
            <person name="Lanier W."/>
            <person name="Lindquist E.A."/>
            <person name="Lucas S."/>
            <person name="Mayer K.F."/>
            <person name="Moreau H."/>
            <person name="Not F."/>
            <person name="Otillar R."/>
            <person name="Panaud O."/>
            <person name="Pangilinan J."/>
            <person name="Paulsen I."/>
            <person name="Piegu B."/>
            <person name="Poliakov A."/>
            <person name="Robbens S."/>
            <person name="Schmutz J."/>
            <person name="Toulza E."/>
            <person name="Wyss T."/>
            <person name="Zelensky A."/>
            <person name="Zhou K."/>
            <person name="Armbrust E.V."/>
            <person name="Bhattacharya D."/>
            <person name="Goodenough U.W."/>
            <person name="Van de Peer Y."/>
            <person name="Grigoriev I.V."/>
        </authorList>
    </citation>
    <scope>NUCLEOTIDE SEQUENCE [LARGE SCALE GENOMIC DNA]</scope>
    <source>
        <strain evidence="5">RCC299 / NOUM17</strain>
    </source>
</reference>
<dbReference type="RefSeq" id="XP_002506234.1">
    <property type="nucleotide sequence ID" value="XM_002506188.1"/>
</dbReference>
<evidence type="ECO:0000313" key="5">
    <source>
        <dbReference type="Proteomes" id="UP000002009"/>
    </source>
</evidence>
<sequence length="441" mass="47700">MNVVSVGCNGKRSFDESSNLQSESLIAVWLSGRTTVTFFRQFGAPRIVWHSGTPVFRLKGAELSHTRTHARTHSARANSPPSDSHSDPRSSDALPSSRRPHRSRRFPRSDKSHQRRTLAARPGLEMITATASRIATAPASKGLSARRGSKFTAGAAPVAHLRAAPAASYPARLGAGSRVSDRGSRLVVSANLFQRLGRVIGSYANSLVSAAEDPEKILDQTVVEMQEDLVKMRQASAQVVASQKQLENKYKQAQATADDWYRRAELALSKGDEELAREALARKKSYQDNADSMAANLEQQKDAVEKLIANTRFLEAKMAEAKSKKDTLKARAASAKSNQEVQNLIAGVSTSSALSAFEKMEEKVMMMESQAEATGMLTAGSDLEDKFKALEGGTVDDELSAMKSKMLGDGGNKGNALPPGRPVSDAIESELEALRKKANDM</sequence>
<accession>C1EHE7</accession>
<dbReference type="InterPro" id="IPR007157">
    <property type="entry name" value="PspA_VIPP1"/>
</dbReference>
<protein>
    <recommendedName>
        <fullName evidence="6">PspA/IM30 family protein</fullName>
    </recommendedName>
</protein>
<keyword evidence="5" id="KW-1185">Reference proteome</keyword>
<dbReference type="AlphaFoldDB" id="C1EHE7"/>
<evidence type="ECO:0000256" key="1">
    <source>
        <dbReference type="ARBA" id="ARBA00043985"/>
    </source>
</evidence>
<gene>
    <name evidence="4" type="primary">CUPC16</name>
    <name evidence="4" type="ORF">MICPUN_64198</name>
</gene>
<dbReference type="PANTHER" id="PTHR31088:SF6">
    <property type="entry name" value="PHAGE SHOCK PROTEIN A"/>
    <property type="match status" value="1"/>
</dbReference>
<feature type="coiled-coil region" evidence="2">
    <location>
        <begin position="243"/>
        <end position="338"/>
    </location>
</feature>
<dbReference type="KEGG" id="mis:MICPUN_64198"/>
<dbReference type="EMBL" id="CP001332">
    <property type="protein sequence ID" value="ACO67492.1"/>
    <property type="molecule type" value="Genomic_DNA"/>
</dbReference>
<dbReference type="OrthoDB" id="434485at2759"/>
<dbReference type="FunCoup" id="C1EHE7">
    <property type="interactions" value="698"/>
</dbReference>
<evidence type="ECO:0000313" key="4">
    <source>
        <dbReference type="EMBL" id="ACO67492.1"/>
    </source>
</evidence>
<dbReference type="PANTHER" id="PTHR31088">
    <property type="entry name" value="MEMBRANE-ASSOCIATED PROTEIN VIPP1, CHLOROPLASTIC"/>
    <property type="match status" value="1"/>
</dbReference>
<dbReference type="Pfam" id="PF04012">
    <property type="entry name" value="PspA_IM30"/>
    <property type="match status" value="1"/>
</dbReference>
<name>C1EHE7_MICCC</name>
<dbReference type="eggNOG" id="ENOG502QSHK">
    <property type="taxonomic scope" value="Eukaryota"/>
</dbReference>
<dbReference type="InParanoid" id="C1EHE7"/>
<proteinExistence type="inferred from homology"/>
<dbReference type="STRING" id="296587.C1EHE7"/>
<dbReference type="Proteomes" id="UP000002009">
    <property type="component" value="Chromosome 14"/>
</dbReference>
<comment type="similarity">
    <text evidence="1">Belongs to the PspA/Vipp/IM30 family.</text>
</comment>
<feature type="region of interest" description="Disordered" evidence="3">
    <location>
        <begin position="404"/>
        <end position="424"/>
    </location>
</feature>
<feature type="region of interest" description="Disordered" evidence="3">
    <location>
        <begin position="65"/>
        <end position="124"/>
    </location>
</feature>
<evidence type="ECO:0000256" key="3">
    <source>
        <dbReference type="SAM" id="MobiDB-lite"/>
    </source>
</evidence>
<organism evidence="4 5">
    <name type="scientific">Micromonas commoda (strain RCC299 / NOUM17 / CCMP2709)</name>
    <name type="common">Picoplanktonic green alga</name>
    <dbReference type="NCBI Taxonomy" id="296587"/>
    <lineage>
        <taxon>Eukaryota</taxon>
        <taxon>Viridiplantae</taxon>
        <taxon>Chlorophyta</taxon>
        <taxon>Mamiellophyceae</taxon>
        <taxon>Mamiellales</taxon>
        <taxon>Mamiellaceae</taxon>
        <taxon>Micromonas</taxon>
    </lineage>
</organism>
<dbReference type="GeneID" id="8248957"/>